<evidence type="ECO:0000256" key="4">
    <source>
        <dbReference type="ARBA" id="ARBA00022917"/>
    </source>
</evidence>
<evidence type="ECO:0000259" key="6">
    <source>
        <dbReference type="Pfam" id="PF00133"/>
    </source>
</evidence>
<feature type="domain" description="Aminoacyl-tRNA synthetase class Ia" evidence="6">
    <location>
        <begin position="2"/>
        <end position="62"/>
    </location>
</feature>
<accession>A0A7Y9X3Q2</accession>
<keyword evidence="2" id="KW-0547">Nucleotide-binding</keyword>
<dbReference type="Gene3D" id="3.40.50.620">
    <property type="entry name" value="HUPs"/>
    <property type="match status" value="1"/>
</dbReference>
<dbReference type="AlphaFoldDB" id="A0A7Y9X3Q2"/>
<dbReference type="GO" id="GO:0005524">
    <property type="term" value="F:ATP binding"/>
    <property type="evidence" value="ECO:0007669"/>
    <property type="project" value="UniProtKB-KW"/>
</dbReference>
<evidence type="ECO:0000256" key="3">
    <source>
        <dbReference type="ARBA" id="ARBA00022840"/>
    </source>
</evidence>
<gene>
    <name evidence="7" type="ORF">HNR22_004311</name>
</gene>
<keyword evidence="8" id="KW-1185">Reference proteome</keyword>
<keyword evidence="4" id="KW-0648">Protein biosynthesis</keyword>
<evidence type="ECO:0000313" key="8">
    <source>
        <dbReference type="Proteomes" id="UP000523545"/>
    </source>
</evidence>
<evidence type="ECO:0000256" key="2">
    <source>
        <dbReference type="ARBA" id="ARBA00022741"/>
    </source>
</evidence>
<dbReference type="RefSeq" id="WP_218906575.1">
    <property type="nucleotide sequence ID" value="NZ_JACCHK010000001.1"/>
</dbReference>
<keyword evidence="3" id="KW-0067">ATP-binding</keyword>
<dbReference type="GO" id="GO:0006418">
    <property type="term" value="P:tRNA aminoacylation for protein translation"/>
    <property type="evidence" value="ECO:0007669"/>
    <property type="project" value="InterPro"/>
</dbReference>
<comment type="caution">
    <text evidence="7">The sequence shown here is derived from an EMBL/GenBank/DDBJ whole genome shotgun (WGS) entry which is preliminary data.</text>
</comment>
<dbReference type="InterPro" id="IPR014729">
    <property type="entry name" value="Rossmann-like_a/b/a_fold"/>
</dbReference>
<sequence>MHARGRALKDVFQRYRALRGYHQRYQNGYGCQGLWIEVGVEKKLGLNSKPEIEAYRRAKFARSPVRQLTRARIVGPTRPG</sequence>
<keyword evidence="5 7" id="KW-0030">Aminoacyl-tRNA synthetase</keyword>
<dbReference type="InterPro" id="IPR002300">
    <property type="entry name" value="aa-tRNA-synth_Ia"/>
</dbReference>
<protein>
    <submittedName>
        <fullName evidence="7">Isoleucyl-tRNA synthetase</fullName>
    </submittedName>
</protein>
<name>A0A7Y9X3Q2_9ACTN</name>
<dbReference type="Pfam" id="PF00133">
    <property type="entry name" value="tRNA-synt_1"/>
    <property type="match status" value="1"/>
</dbReference>
<dbReference type="Proteomes" id="UP000523545">
    <property type="component" value="Unassembled WGS sequence"/>
</dbReference>
<reference evidence="7 8" key="1">
    <citation type="submission" date="2020-07" db="EMBL/GenBank/DDBJ databases">
        <title>Sequencing the genomes of 1000 actinobacteria strains.</title>
        <authorList>
            <person name="Klenk H.-P."/>
        </authorList>
    </citation>
    <scope>NUCLEOTIDE SEQUENCE [LARGE SCALE GENOMIC DNA]</scope>
    <source>
        <strain evidence="7 8">DSM 45876</strain>
    </source>
</reference>
<organism evidence="7 8">
    <name type="scientific">Micromonospora jinlongensis</name>
    <dbReference type="NCBI Taxonomy" id="1287877"/>
    <lineage>
        <taxon>Bacteria</taxon>
        <taxon>Bacillati</taxon>
        <taxon>Actinomycetota</taxon>
        <taxon>Actinomycetes</taxon>
        <taxon>Micromonosporales</taxon>
        <taxon>Micromonosporaceae</taxon>
        <taxon>Micromonospora</taxon>
    </lineage>
</organism>
<evidence type="ECO:0000256" key="5">
    <source>
        <dbReference type="ARBA" id="ARBA00023146"/>
    </source>
</evidence>
<proteinExistence type="predicted"/>
<keyword evidence="1" id="KW-0436">Ligase</keyword>
<dbReference type="SUPFAM" id="SSF52374">
    <property type="entry name" value="Nucleotidylyl transferase"/>
    <property type="match status" value="1"/>
</dbReference>
<dbReference type="GO" id="GO:0004812">
    <property type="term" value="F:aminoacyl-tRNA ligase activity"/>
    <property type="evidence" value="ECO:0007669"/>
    <property type="project" value="UniProtKB-KW"/>
</dbReference>
<dbReference type="EMBL" id="JACCHK010000001">
    <property type="protein sequence ID" value="NYH44584.1"/>
    <property type="molecule type" value="Genomic_DNA"/>
</dbReference>
<evidence type="ECO:0000256" key="1">
    <source>
        <dbReference type="ARBA" id="ARBA00022598"/>
    </source>
</evidence>
<evidence type="ECO:0000313" key="7">
    <source>
        <dbReference type="EMBL" id="NYH44584.1"/>
    </source>
</evidence>